<evidence type="ECO:0000256" key="2">
    <source>
        <dbReference type="ARBA" id="ARBA00008240"/>
    </source>
</evidence>
<accession>A0ABP8X8A3</accession>
<protein>
    <submittedName>
        <fullName evidence="12">MFS transporter</fullName>
    </submittedName>
</protein>
<dbReference type="EMBL" id="BAABIC010000016">
    <property type="protein sequence ID" value="GAA4701632.1"/>
    <property type="molecule type" value="Genomic_DNA"/>
</dbReference>
<evidence type="ECO:0000313" key="12">
    <source>
        <dbReference type="EMBL" id="GAA4701632.1"/>
    </source>
</evidence>
<sequence length="498" mass="53039">MPPRTSVPFDPVSRTTRCAPAAGDGTPGRSSWPPAPTSRPTVPPHPVRLSPTEFSMTRVPTNADVADSSAPPRARRRTLTLTAIGNVFEWYDFTVYGFFAPAIAATFFPKQDSLAALLSTFVVFVVGFLARPLGGLIFGRLVDRKGRKTIMLFSMLLMATGSLLIAIAPGYVTAGVLGTLIVVVGRLCQGLSAGGEQGSAGMFLVEWAGTGRRAFFGSFLNAAATTGVLLGALLGALLTTTLGTATVNAWAWRIPFFLGAALALVVFFLRRDVEESPVFEEIRAAHRSAEETQAAAAPVKRLPNGAVFVVVLGFIALWTTTTFITLTYMPTFAFAIVGVNASGSLWATALGAGLTAALIPVGGWISDRVGRRPVILFSGIGYLVLAVPFFTLVATTKEFWSVLLLEFVLAFFSAPILGMGVALIVEMFHGRNHGFLVTFTMAVGVTLFGGFGPYICTWLISVTGNPVSASYWVVAVSVLTLISAFFIPRDLHTRELAR</sequence>
<dbReference type="InterPro" id="IPR005828">
    <property type="entry name" value="MFS_sugar_transport-like"/>
</dbReference>
<evidence type="ECO:0000313" key="13">
    <source>
        <dbReference type="Proteomes" id="UP001500325"/>
    </source>
</evidence>
<feature type="transmembrane region" description="Helical" evidence="10">
    <location>
        <begin position="214"/>
        <end position="238"/>
    </location>
</feature>
<keyword evidence="7 10" id="KW-1133">Transmembrane helix</keyword>
<organism evidence="12 13">
    <name type="scientific">Pseudonocardia yuanmonensis</name>
    <dbReference type="NCBI Taxonomy" id="1095914"/>
    <lineage>
        <taxon>Bacteria</taxon>
        <taxon>Bacillati</taxon>
        <taxon>Actinomycetota</taxon>
        <taxon>Actinomycetes</taxon>
        <taxon>Pseudonocardiales</taxon>
        <taxon>Pseudonocardiaceae</taxon>
        <taxon>Pseudonocardia</taxon>
    </lineage>
</organism>
<gene>
    <name evidence="12" type="ORF">GCM10023215_45740</name>
</gene>
<feature type="transmembrane region" description="Helical" evidence="10">
    <location>
        <begin position="83"/>
        <end position="108"/>
    </location>
</feature>
<dbReference type="InterPro" id="IPR020846">
    <property type="entry name" value="MFS_dom"/>
</dbReference>
<keyword evidence="13" id="KW-1185">Reference proteome</keyword>
<feature type="transmembrane region" description="Helical" evidence="10">
    <location>
        <begin position="150"/>
        <end position="168"/>
    </location>
</feature>
<feature type="transmembrane region" description="Helical" evidence="10">
    <location>
        <begin position="374"/>
        <end position="393"/>
    </location>
</feature>
<keyword evidence="8 10" id="KW-0472">Membrane</keyword>
<dbReference type="Proteomes" id="UP001500325">
    <property type="component" value="Unassembled WGS sequence"/>
</dbReference>
<feature type="transmembrane region" description="Helical" evidence="10">
    <location>
        <begin position="469"/>
        <end position="488"/>
    </location>
</feature>
<feature type="transmembrane region" description="Helical" evidence="10">
    <location>
        <begin position="174"/>
        <end position="193"/>
    </location>
</feature>
<dbReference type="PROSITE" id="PS00216">
    <property type="entry name" value="SUGAR_TRANSPORT_1"/>
    <property type="match status" value="1"/>
</dbReference>
<evidence type="ECO:0000256" key="5">
    <source>
        <dbReference type="ARBA" id="ARBA00022692"/>
    </source>
</evidence>
<evidence type="ECO:0000256" key="8">
    <source>
        <dbReference type="ARBA" id="ARBA00023136"/>
    </source>
</evidence>
<dbReference type="Gene3D" id="1.20.1250.20">
    <property type="entry name" value="MFS general substrate transporter like domains"/>
    <property type="match status" value="2"/>
</dbReference>
<dbReference type="SUPFAM" id="SSF103473">
    <property type="entry name" value="MFS general substrate transporter"/>
    <property type="match status" value="1"/>
</dbReference>
<name>A0ABP8X8A3_9PSEU</name>
<feature type="transmembrane region" description="Helical" evidence="10">
    <location>
        <begin position="332"/>
        <end position="362"/>
    </location>
</feature>
<evidence type="ECO:0000256" key="9">
    <source>
        <dbReference type="SAM" id="MobiDB-lite"/>
    </source>
</evidence>
<feature type="transmembrane region" description="Helical" evidence="10">
    <location>
        <begin position="399"/>
        <end position="424"/>
    </location>
</feature>
<dbReference type="InterPro" id="IPR011701">
    <property type="entry name" value="MFS"/>
</dbReference>
<evidence type="ECO:0000259" key="11">
    <source>
        <dbReference type="PROSITE" id="PS50850"/>
    </source>
</evidence>
<feature type="transmembrane region" description="Helical" evidence="10">
    <location>
        <begin position="114"/>
        <end position="138"/>
    </location>
</feature>
<comment type="similarity">
    <text evidence="2">Belongs to the major facilitator superfamily. Metabolite:H+ Symporter (MHS) family (TC 2.A.1.6) family.</text>
</comment>
<feature type="region of interest" description="Disordered" evidence="9">
    <location>
        <begin position="1"/>
        <end position="52"/>
    </location>
</feature>
<dbReference type="Pfam" id="PF07690">
    <property type="entry name" value="MFS_1"/>
    <property type="match status" value="1"/>
</dbReference>
<reference evidence="13" key="1">
    <citation type="journal article" date="2019" name="Int. J. Syst. Evol. Microbiol.">
        <title>The Global Catalogue of Microorganisms (GCM) 10K type strain sequencing project: providing services to taxonomists for standard genome sequencing and annotation.</title>
        <authorList>
            <consortium name="The Broad Institute Genomics Platform"/>
            <consortium name="The Broad Institute Genome Sequencing Center for Infectious Disease"/>
            <person name="Wu L."/>
            <person name="Ma J."/>
        </authorList>
    </citation>
    <scope>NUCLEOTIDE SEQUENCE [LARGE SCALE GENOMIC DNA]</scope>
    <source>
        <strain evidence="13">JCM 18055</strain>
    </source>
</reference>
<dbReference type="InterPro" id="IPR036259">
    <property type="entry name" value="MFS_trans_sf"/>
</dbReference>
<keyword evidence="5 10" id="KW-0812">Transmembrane</keyword>
<comment type="caution">
    <text evidence="12">The sequence shown here is derived from an EMBL/GenBank/DDBJ whole genome shotgun (WGS) entry which is preliminary data.</text>
</comment>
<feature type="domain" description="Major facilitator superfamily (MFS) profile" evidence="11">
    <location>
        <begin position="78"/>
        <end position="492"/>
    </location>
</feature>
<comment type="subcellular location">
    <subcellularLocation>
        <location evidence="1">Cell membrane</location>
        <topology evidence="1">Multi-pass membrane protein</topology>
    </subcellularLocation>
</comment>
<dbReference type="InterPro" id="IPR005829">
    <property type="entry name" value="Sugar_transporter_CS"/>
</dbReference>
<evidence type="ECO:0000256" key="10">
    <source>
        <dbReference type="SAM" id="Phobius"/>
    </source>
</evidence>
<feature type="transmembrane region" description="Helical" evidence="10">
    <location>
        <begin position="306"/>
        <end position="326"/>
    </location>
</feature>
<evidence type="ECO:0000256" key="1">
    <source>
        <dbReference type="ARBA" id="ARBA00004651"/>
    </source>
</evidence>
<proteinExistence type="inferred from homology"/>
<keyword evidence="4" id="KW-1003">Cell membrane</keyword>
<dbReference type="Pfam" id="PF00083">
    <property type="entry name" value="Sugar_tr"/>
    <property type="match status" value="1"/>
</dbReference>
<dbReference type="PANTHER" id="PTHR43528">
    <property type="entry name" value="ALPHA-KETOGLUTARATE PERMEASE"/>
    <property type="match status" value="1"/>
</dbReference>
<feature type="transmembrane region" description="Helical" evidence="10">
    <location>
        <begin position="250"/>
        <end position="269"/>
    </location>
</feature>
<dbReference type="PROSITE" id="PS50850">
    <property type="entry name" value="MFS"/>
    <property type="match status" value="1"/>
</dbReference>
<evidence type="ECO:0000256" key="4">
    <source>
        <dbReference type="ARBA" id="ARBA00022475"/>
    </source>
</evidence>
<evidence type="ECO:0000256" key="3">
    <source>
        <dbReference type="ARBA" id="ARBA00022448"/>
    </source>
</evidence>
<evidence type="ECO:0000256" key="7">
    <source>
        <dbReference type="ARBA" id="ARBA00022989"/>
    </source>
</evidence>
<feature type="transmembrane region" description="Helical" evidence="10">
    <location>
        <begin position="436"/>
        <end position="463"/>
    </location>
</feature>
<keyword evidence="3" id="KW-0813">Transport</keyword>
<feature type="compositionally biased region" description="Pro residues" evidence="9">
    <location>
        <begin position="33"/>
        <end position="46"/>
    </location>
</feature>
<dbReference type="PANTHER" id="PTHR43528:SF1">
    <property type="entry name" value="ALPHA-KETOGLUTARATE PERMEASE"/>
    <property type="match status" value="1"/>
</dbReference>
<evidence type="ECO:0000256" key="6">
    <source>
        <dbReference type="ARBA" id="ARBA00022847"/>
    </source>
</evidence>
<dbReference type="InterPro" id="IPR051084">
    <property type="entry name" value="H+-coupled_symporters"/>
</dbReference>
<keyword evidence="6" id="KW-0769">Symport</keyword>